<proteinExistence type="predicted"/>
<protein>
    <submittedName>
        <fullName evidence="1">Uncharacterized protein</fullName>
    </submittedName>
</protein>
<dbReference type="SUPFAM" id="SSF55248">
    <property type="entry name" value="PCD-like"/>
    <property type="match status" value="1"/>
</dbReference>
<keyword evidence="2" id="KW-1185">Reference proteome</keyword>
<dbReference type="RefSeq" id="WP_203916404.1">
    <property type="nucleotide sequence ID" value="NZ_BONZ01000009.1"/>
</dbReference>
<dbReference type="EMBL" id="BONZ01000009">
    <property type="protein sequence ID" value="GIH12695.1"/>
    <property type="molecule type" value="Genomic_DNA"/>
</dbReference>
<dbReference type="GO" id="GO:0006729">
    <property type="term" value="P:tetrahydrobiopterin biosynthetic process"/>
    <property type="evidence" value="ECO:0007669"/>
    <property type="project" value="InterPro"/>
</dbReference>
<dbReference type="InterPro" id="IPR036428">
    <property type="entry name" value="PCD_sf"/>
</dbReference>
<dbReference type="Proteomes" id="UP000642748">
    <property type="component" value="Unassembled WGS sequence"/>
</dbReference>
<gene>
    <name evidence="1" type="ORF">Raf01_08670</name>
</gene>
<evidence type="ECO:0000313" key="2">
    <source>
        <dbReference type="Proteomes" id="UP000642748"/>
    </source>
</evidence>
<dbReference type="AlphaFoldDB" id="A0A8J3QN02"/>
<name>A0A8J3QN02_9ACTN</name>
<organism evidence="1 2">
    <name type="scientific">Rugosimonospora africana</name>
    <dbReference type="NCBI Taxonomy" id="556532"/>
    <lineage>
        <taxon>Bacteria</taxon>
        <taxon>Bacillati</taxon>
        <taxon>Actinomycetota</taxon>
        <taxon>Actinomycetes</taxon>
        <taxon>Micromonosporales</taxon>
        <taxon>Micromonosporaceae</taxon>
        <taxon>Rugosimonospora</taxon>
    </lineage>
</organism>
<reference evidence="1" key="1">
    <citation type="submission" date="2021-01" db="EMBL/GenBank/DDBJ databases">
        <title>Whole genome shotgun sequence of Rugosimonospora africana NBRC 104875.</title>
        <authorList>
            <person name="Komaki H."/>
            <person name="Tamura T."/>
        </authorList>
    </citation>
    <scope>NUCLEOTIDE SEQUENCE</scope>
    <source>
        <strain evidence="1">NBRC 104875</strain>
    </source>
</reference>
<sequence>MRARRKSTSGHDYLHDALTLLAGWTLEGREIKRTLRIDDAQHAALTERIKVVSDALQLRPSVRRLDGYTQIMVSPVDGAALTAGEVTLAARIEDAYRSVTDSSTDGAPR</sequence>
<evidence type="ECO:0000313" key="1">
    <source>
        <dbReference type="EMBL" id="GIH12695.1"/>
    </source>
</evidence>
<comment type="caution">
    <text evidence="1">The sequence shown here is derived from an EMBL/GenBank/DDBJ whole genome shotgun (WGS) entry which is preliminary data.</text>
</comment>
<accession>A0A8J3QN02</accession>
<dbReference type="GO" id="GO:0008124">
    <property type="term" value="F:4-alpha-hydroxytetrahydrobiopterin dehydratase activity"/>
    <property type="evidence" value="ECO:0007669"/>
    <property type="project" value="InterPro"/>
</dbReference>